<dbReference type="Proteomes" id="UP001597263">
    <property type="component" value="Unassembled WGS sequence"/>
</dbReference>
<keyword evidence="1" id="KW-1133">Transmembrane helix</keyword>
<protein>
    <recommendedName>
        <fullName evidence="4">Glycoside hydrolase family 104 protein</fullName>
    </recommendedName>
</protein>
<evidence type="ECO:0008006" key="4">
    <source>
        <dbReference type="Google" id="ProtNLM"/>
    </source>
</evidence>
<comment type="caution">
    <text evidence="2">The sequence shown here is derived from an EMBL/GenBank/DDBJ whole genome shotgun (WGS) entry which is preliminary data.</text>
</comment>
<feature type="transmembrane region" description="Helical" evidence="1">
    <location>
        <begin position="237"/>
        <end position="254"/>
    </location>
</feature>
<dbReference type="EMBL" id="JBHTMA010000033">
    <property type="protein sequence ID" value="MFD1226761.1"/>
    <property type="molecule type" value="Genomic_DNA"/>
</dbReference>
<accession>A0ABW3V2G7</accession>
<keyword evidence="1" id="KW-0472">Membrane</keyword>
<name>A0ABW3V2G7_9HYPH</name>
<sequence>MDKTVPAGAAILLDFIRKIEVGRTDRASYDVIYGQNQNKLKKQITAMTIGELVDEQASFTKRFKSSASGGYQFMRKTLQDLSRELRLSGKQMFDPDLQDRLGCHLLKRRGYEEFMAGKITMTEFAKRLAMEWASFPVLAATKGQHQHLKRGQSYYDGDALNKALVKPEDIEAILCKAKGAGNGLPVPVPERPGVESLPSEPEKPKPVWKSKRAWLWSYIGTMSPAALMGAFDWRVQMVIVLSIIGISIYSILTMKQVKDKIIELFEGL</sequence>
<dbReference type="SUPFAM" id="SSF53955">
    <property type="entry name" value="Lysozyme-like"/>
    <property type="match status" value="1"/>
</dbReference>
<evidence type="ECO:0000313" key="2">
    <source>
        <dbReference type="EMBL" id="MFD1226761.1"/>
    </source>
</evidence>
<dbReference type="Gene3D" id="1.10.530.10">
    <property type="match status" value="1"/>
</dbReference>
<proteinExistence type="predicted"/>
<organism evidence="2 3">
    <name type="scientific">Pseudochrobactrum kiredjianiae</name>
    <dbReference type="NCBI Taxonomy" id="386305"/>
    <lineage>
        <taxon>Bacteria</taxon>
        <taxon>Pseudomonadati</taxon>
        <taxon>Pseudomonadota</taxon>
        <taxon>Alphaproteobacteria</taxon>
        <taxon>Hyphomicrobiales</taxon>
        <taxon>Brucellaceae</taxon>
        <taxon>Pseudochrobactrum</taxon>
    </lineage>
</organism>
<keyword evidence="3" id="KW-1185">Reference proteome</keyword>
<reference evidence="3" key="1">
    <citation type="journal article" date="2019" name="Int. J. Syst. Evol. Microbiol.">
        <title>The Global Catalogue of Microorganisms (GCM) 10K type strain sequencing project: providing services to taxonomists for standard genome sequencing and annotation.</title>
        <authorList>
            <consortium name="The Broad Institute Genomics Platform"/>
            <consortium name="The Broad Institute Genome Sequencing Center for Infectious Disease"/>
            <person name="Wu L."/>
            <person name="Ma J."/>
        </authorList>
    </citation>
    <scope>NUCLEOTIDE SEQUENCE [LARGE SCALE GENOMIC DNA]</scope>
    <source>
        <strain evidence="3">CCUG 49584</strain>
    </source>
</reference>
<dbReference type="InterPro" id="IPR023346">
    <property type="entry name" value="Lysozyme-like_dom_sf"/>
</dbReference>
<gene>
    <name evidence="2" type="ORF">ACFQ35_06305</name>
</gene>
<feature type="transmembrane region" description="Helical" evidence="1">
    <location>
        <begin position="213"/>
        <end position="231"/>
    </location>
</feature>
<keyword evidence="1" id="KW-0812">Transmembrane</keyword>
<evidence type="ECO:0000313" key="3">
    <source>
        <dbReference type="Proteomes" id="UP001597263"/>
    </source>
</evidence>
<dbReference type="RefSeq" id="WP_289387513.1">
    <property type="nucleotide sequence ID" value="NZ_JAUCBM010000005.1"/>
</dbReference>
<evidence type="ECO:0000256" key="1">
    <source>
        <dbReference type="SAM" id="Phobius"/>
    </source>
</evidence>